<reference evidence="1" key="1">
    <citation type="submission" date="2013-11" db="EMBL/GenBank/DDBJ databases">
        <title>The Genome Sequence of Phytophthora parasitica CJ02B3.</title>
        <authorList>
            <consortium name="The Broad Institute Genomics Platform"/>
            <person name="Russ C."/>
            <person name="Tyler B."/>
            <person name="Panabieres F."/>
            <person name="Shan W."/>
            <person name="Tripathy S."/>
            <person name="Grunwald N."/>
            <person name="Machado M."/>
            <person name="Johnson C.S."/>
            <person name="Arredondo F."/>
            <person name="Hong C."/>
            <person name="Coffey M."/>
            <person name="Young S.K."/>
            <person name="Zeng Q."/>
            <person name="Gargeya S."/>
            <person name="Fitzgerald M."/>
            <person name="Abouelleil A."/>
            <person name="Alvarado L."/>
            <person name="Chapman S.B."/>
            <person name="Gainer-Dewar J."/>
            <person name="Goldberg J."/>
            <person name="Griggs A."/>
            <person name="Gujja S."/>
            <person name="Hansen M."/>
            <person name="Howarth C."/>
            <person name="Imamovic A."/>
            <person name="Ireland A."/>
            <person name="Larimer J."/>
            <person name="McCowan C."/>
            <person name="Murphy C."/>
            <person name="Pearson M."/>
            <person name="Poon T.W."/>
            <person name="Priest M."/>
            <person name="Roberts A."/>
            <person name="Saif S."/>
            <person name="Shea T."/>
            <person name="Sykes S."/>
            <person name="Wortman J."/>
            <person name="Nusbaum C."/>
            <person name="Birren B."/>
        </authorList>
    </citation>
    <scope>NUCLEOTIDE SEQUENCE [LARGE SCALE GENOMIC DNA]</scope>
    <source>
        <strain evidence="1">CJ02B3</strain>
    </source>
</reference>
<evidence type="ECO:0008006" key="2">
    <source>
        <dbReference type="Google" id="ProtNLM"/>
    </source>
</evidence>
<name>W2G0Q8_PHYNI</name>
<gene>
    <name evidence="1" type="ORF">L915_17650</name>
</gene>
<sequence length="173" mass="20075">MTELPDSCSSVLHSKYFTLWRRVRDMIHFVLQATDQQLSPAEVVCDFESALMDAIQTQFRDAIVLDCLFYMKQALRRAMKRFAIPEAGCLVAMSKGVLNMLTVIDPELVEKRGIPWVKCEVRKRCSKDGIEYSKAKWQGFWGYFQRTWIDGYSVEAWNVHTLDNELIARTNNP</sequence>
<dbReference type="VEuPathDB" id="FungiDB:PPTG_18360"/>
<protein>
    <recommendedName>
        <fullName evidence="2">MULE transposase domain-containing protein</fullName>
    </recommendedName>
</protein>
<organism evidence="1">
    <name type="scientific">Phytophthora nicotianae</name>
    <name type="common">Potato buckeye rot agent</name>
    <name type="synonym">Phytophthora parasitica</name>
    <dbReference type="NCBI Taxonomy" id="4792"/>
    <lineage>
        <taxon>Eukaryota</taxon>
        <taxon>Sar</taxon>
        <taxon>Stramenopiles</taxon>
        <taxon>Oomycota</taxon>
        <taxon>Peronosporomycetes</taxon>
        <taxon>Peronosporales</taxon>
        <taxon>Peronosporaceae</taxon>
        <taxon>Phytophthora</taxon>
    </lineage>
</organism>
<dbReference type="AlphaFoldDB" id="W2G0Q8"/>
<accession>W2G0Q8</accession>
<proteinExistence type="predicted"/>
<dbReference type="Proteomes" id="UP000053236">
    <property type="component" value="Unassembled WGS sequence"/>
</dbReference>
<evidence type="ECO:0000313" key="1">
    <source>
        <dbReference type="EMBL" id="ETK75786.1"/>
    </source>
</evidence>
<dbReference type="EMBL" id="KI688728">
    <property type="protein sequence ID" value="ETK75786.1"/>
    <property type="molecule type" value="Genomic_DNA"/>
</dbReference>